<dbReference type="GO" id="GO:0031966">
    <property type="term" value="C:mitochondrial membrane"/>
    <property type="evidence" value="ECO:0007669"/>
    <property type="project" value="UniProtKB-SubCell"/>
</dbReference>
<keyword evidence="10" id="KW-0809">Transit peptide</keyword>
<feature type="domain" description="PDZ" evidence="13">
    <location>
        <begin position="317"/>
        <end position="427"/>
    </location>
</feature>
<dbReference type="SUPFAM" id="SSF50494">
    <property type="entry name" value="Trypsin-like serine proteases"/>
    <property type="match status" value="1"/>
</dbReference>
<evidence type="ECO:0000256" key="2">
    <source>
        <dbReference type="ARBA" id="ARBA00004304"/>
    </source>
</evidence>
<dbReference type="Gene3D" id="2.30.42.10">
    <property type="match status" value="1"/>
</dbReference>
<keyword evidence="15" id="KW-1185">Reference proteome</keyword>
<evidence type="ECO:0000256" key="12">
    <source>
        <dbReference type="ARBA" id="ARBA00035606"/>
    </source>
</evidence>
<dbReference type="Proteomes" id="UP000186922">
    <property type="component" value="Unassembled WGS sequence"/>
</dbReference>
<dbReference type="GO" id="GO:0005758">
    <property type="term" value="C:mitochondrial intermembrane space"/>
    <property type="evidence" value="ECO:0007669"/>
    <property type="project" value="UniProtKB-SubCell"/>
</dbReference>
<dbReference type="GO" id="GO:0043065">
    <property type="term" value="P:positive regulation of apoptotic process"/>
    <property type="evidence" value="ECO:0007669"/>
    <property type="project" value="TreeGrafter"/>
</dbReference>
<dbReference type="GO" id="GO:0004252">
    <property type="term" value="F:serine-type endopeptidase activity"/>
    <property type="evidence" value="ECO:0007669"/>
    <property type="project" value="InterPro"/>
</dbReference>
<name>A0A1D1UXK4_RAMVA</name>
<comment type="similarity">
    <text evidence="4">Belongs to the peptidase S1C family.</text>
</comment>
<evidence type="ECO:0000256" key="4">
    <source>
        <dbReference type="ARBA" id="ARBA00010541"/>
    </source>
</evidence>
<dbReference type="SUPFAM" id="SSF50156">
    <property type="entry name" value="PDZ domain-like"/>
    <property type="match status" value="1"/>
</dbReference>
<accession>A0A1D1UXK4</accession>
<keyword evidence="7" id="KW-0645">Protease</keyword>
<evidence type="ECO:0000256" key="1">
    <source>
        <dbReference type="ARBA" id="ARBA00001760"/>
    </source>
</evidence>
<evidence type="ECO:0000256" key="8">
    <source>
        <dbReference type="ARBA" id="ARBA00022703"/>
    </source>
</evidence>
<dbReference type="InterPro" id="IPR001940">
    <property type="entry name" value="Peptidase_S1C"/>
</dbReference>
<protein>
    <recommendedName>
        <fullName evidence="6">Serine protease HTRA2, mitochondrial</fullName>
        <ecNumber evidence="5">3.4.21.108</ecNumber>
    </recommendedName>
    <alternativeName>
        <fullName evidence="11">High temperature requirement protein A2</fullName>
    </alternativeName>
</protein>
<dbReference type="EMBL" id="BDGG01000002">
    <property type="protein sequence ID" value="GAU92422.1"/>
    <property type="molecule type" value="Genomic_DNA"/>
</dbReference>
<evidence type="ECO:0000313" key="14">
    <source>
        <dbReference type="EMBL" id="GAU92422.1"/>
    </source>
</evidence>
<reference evidence="14 15" key="1">
    <citation type="journal article" date="2016" name="Nat. Commun.">
        <title>Extremotolerant tardigrade genome and improved radiotolerance of human cultured cells by tardigrade-unique protein.</title>
        <authorList>
            <person name="Hashimoto T."/>
            <person name="Horikawa D.D."/>
            <person name="Saito Y."/>
            <person name="Kuwahara H."/>
            <person name="Kozuka-Hata H."/>
            <person name="Shin-I T."/>
            <person name="Minakuchi Y."/>
            <person name="Ohishi K."/>
            <person name="Motoyama A."/>
            <person name="Aizu T."/>
            <person name="Enomoto A."/>
            <person name="Kondo K."/>
            <person name="Tanaka S."/>
            <person name="Hara Y."/>
            <person name="Koshikawa S."/>
            <person name="Sagara H."/>
            <person name="Miura T."/>
            <person name="Yokobori S."/>
            <person name="Miyagawa K."/>
            <person name="Suzuki Y."/>
            <person name="Kubo T."/>
            <person name="Oyama M."/>
            <person name="Kohara Y."/>
            <person name="Fujiyama A."/>
            <person name="Arakawa K."/>
            <person name="Katayama T."/>
            <person name="Toyoda A."/>
            <person name="Kunieda T."/>
        </authorList>
    </citation>
    <scope>NUCLEOTIDE SEQUENCE [LARGE SCALE GENOMIC DNA]</scope>
    <source>
        <strain evidence="14 15">YOKOZUNA-1</strain>
    </source>
</reference>
<dbReference type="STRING" id="947166.A0A1D1UXK4"/>
<dbReference type="PRINTS" id="PR00834">
    <property type="entry name" value="PROTEASES2C"/>
</dbReference>
<dbReference type="SMART" id="SM00228">
    <property type="entry name" value="PDZ"/>
    <property type="match status" value="1"/>
</dbReference>
<dbReference type="PANTHER" id="PTHR22939:SF129">
    <property type="entry name" value="SERINE PROTEASE HTRA2, MITOCHONDRIAL"/>
    <property type="match status" value="1"/>
</dbReference>
<dbReference type="GO" id="GO:0006915">
    <property type="term" value="P:apoptotic process"/>
    <property type="evidence" value="ECO:0007669"/>
    <property type="project" value="UniProtKB-KW"/>
</dbReference>
<comment type="subcellular location">
    <subcellularLocation>
        <location evidence="3">Mitochondrion intermembrane space</location>
        <topology evidence="3">Single-pass membrane protein</topology>
    </subcellularLocation>
    <subcellularLocation>
        <location evidence="2">Mitochondrion membrane</location>
        <topology evidence="2">Single-pass membrane protein</topology>
    </subcellularLocation>
</comment>
<sequence length="440" mass="47322">MAFCIFSQHVHLPLRTSYHHFRSVNITAVSSTSFLLPPRICCGSGRLYASGGRWPKTALRWTTSWRWMAAGACLTSSAVLLVCSRRHLPYLTIAEVCALEDALPRSKTHNFIADVVEAINPGVVYIQATGRHAMLGVPVMSNGSGFLVSEHGLILTNAHVVSGRREVEVKLSDGQRLHGNVLYVDVASDLAVVKITGKNFPFLKLGSSSQLRMGEYVVAIGSPMTLDNSVTTGVVSAFRGGTELSHKLGVGSAVAHNTFRYIQTDAAITHGNSGGPLVNLDGHVVGISTMKLTEGISFAIPIDHAKEFLAKVDEAEKAKLSRKSAGEPAAGPRGLAQQQRKVLGLTMLTLTADIIAALRERSWRFPNVQGGVYVHNVFSNSPAFKAGIRPGDVVIGVDGRDITSTKDVFEAVERSSTSVQLTLVRGHQVLVMEVLPEVIQ</sequence>
<comment type="catalytic activity">
    <reaction evidence="1">
        <text>Cleavage of non-polar aliphatic amino-acids at the P1 position, with a preference for Val, Ile and Met. At the P2 and P3 positions, Arg is selected most strongly with a secondary preference for other hydrophilic residues.</text>
        <dbReference type="EC" id="3.4.21.108"/>
    </reaction>
</comment>
<dbReference type="InterPro" id="IPR036034">
    <property type="entry name" value="PDZ_sf"/>
</dbReference>
<dbReference type="InterPro" id="IPR009003">
    <property type="entry name" value="Peptidase_S1_PA"/>
</dbReference>
<evidence type="ECO:0000256" key="9">
    <source>
        <dbReference type="ARBA" id="ARBA00022801"/>
    </source>
</evidence>
<evidence type="ECO:0000256" key="11">
    <source>
        <dbReference type="ARBA" id="ARBA00029644"/>
    </source>
</evidence>
<evidence type="ECO:0000259" key="13">
    <source>
        <dbReference type="PROSITE" id="PS50106"/>
    </source>
</evidence>
<evidence type="ECO:0000256" key="6">
    <source>
        <dbReference type="ARBA" id="ARBA00016929"/>
    </source>
</evidence>
<dbReference type="GO" id="GO:0006508">
    <property type="term" value="P:proteolysis"/>
    <property type="evidence" value="ECO:0007669"/>
    <property type="project" value="UniProtKB-KW"/>
</dbReference>
<dbReference type="Pfam" id="PF13180">
    <property type="entry name" value="PDZ_2"/>
    <property type="match status" value="1"/>
</dbReference>
<evidence type="ECO:0000256" key="7">
    <source>
        <dbReference type="ARBA" id="ARBA00022670"/>
    </source>
</evidence>
<comment type="caution">
    <text evidence="14">The sequence shown here is derived from an EMBL/GenBank/DDBJ whole genome shotgun (WGS) entry which is preliminary data.</text>
</comment>
<dbReference type="Pfam" id="PF13365">
    <property type="entry name" value="Trypsin_2"/>
    <property type="match status" value="1"/>
</dbReference>
<gene>
    <name evidence="14" type="primary">RvY_04505</name>
    <name evidence="14" type="synonym">RvY_04505.1</name>
    <name evidence="14" type="ORF">RvY_04505-1</name>
</gene>
<evidence type="ECO:0000256" key="5">
    <source>
        <dbReference type="ARBA" id="ARBA00013033"/>
    </source>
</evidence>
<evidence type="ECO:0000313" key="15">
    <source>
        <dbReference type="Proteomes" id="UP000186922"/>
    </source>
</evidence>
<evidence type="ECO:0000256" key="3">
    <source>
        <dbReference type="ARBA" id="ARBA00004375"/>
    </source>
</evidence>
<dbReference type="Gene3D" id="2.40.10.120">
    <property type="match status" value="1"/>
</dbReference>
<dbReference type="AlphaFoldDB" id="A0A1D1UXK4"/>
<keyword evidence="8" id="KW-0053">Apoptosis</keyword>
<comment type="function">
    <text evidence="12">Serine protease that shows proteolytic activity against a non-specific substrate beta-casein. Promotes or induces cell death either by direct binding to and inhibition of BIRC proteins (also called inhibitor of apoptosis proteins, IAPs), leading to an increase in caspase activity, or by a BIRC inhibition-independent, caspase-independent and serine protease activity-dependent mechanism. Can antagonize antiapoptotic activity of th/Diap1 by directly inducing the degradation of th/Diap1.</text>
</comment>
<dbReference type="PANTHER" id="PTHR22939">
    <property type="entry name" value="SERINE PROTEASE FAMILY S1C HTRA-RELATED"/>
    <property type="match status" value="1"/>
</dbReference>
<evidence type="ECO:0000256" key="10">
    <source>
        <dbReference type="ARBA" id="ARBA00022946"/>
    </source>
</evidence>
<dbReference type="OrthoDB" id="4217619at2759"/>
<proteinExistence type="inferred from homology"/>
<dbReference type="InterPro" id="IPR001478">
    <property type="entry name" value="PDZ"/>
</dbReference>
<dbReference type="EC" id="3.4.21.108" evidence="5"/>
<dbReference type="PROSITE" id="PS50106">
    <property type="entry name" value="PDZ"/>
    <property type="match status" value="1"/>
</dbReference>
<organism evidence="14 15">
    <name type="scientific">Ramazzottius varieornatus</name>
    <name type="common">Water bear</name>
    <name type="synonym">Tardigrade</name>
    <dbReference type="NCBI Taxonomy" id="947166"/>
    <lineage>
        <taxon>Eukaryota</taxon>
        <taxon>Metazoa</taxon>
        <taxon>Ecdysozoa</taxon>
        <taxon>Tardigrada</taxon>
        <taxon>Eutardigrada</taxon>
        <taxon>Parachela</taxon>
        <taxon>Hypsibioidea</taxon>
        <taxon>Ramazzottiidae</taxon>
        <taxon>Ramazzottius</taxon>
    </lineage>
</organism>
<keyword evidence="9" id="KW-0378">Hydrolase</keyword>